<comment type="caution">
    <text evidence="2">The sequence shown here is derived from an EMBL/GenBank/DDBJ whole genome shotgun (WGS) entry which is preliminary data.</text>
</comment>
<feature type="chain" id="PRO_5045406001" description="Hydrophobin" evidence="1">
    <location>
        <begin position="23"/>
        <end position="93"/>
    </location>
</feature>
<protein>
    <recommendedName>
        <fullName evidence="4">Hydrophobin</fullName>
    </recommendedName>
</protein>
<evidence type="ECO:0008006" key="4">
    <source>
        <dbReference type="Google" id="ProtNLM"/>
    </source>
</evidence>
<gene>
    <name evidence="2" type="ORF">FJTKL_03375</name>
</gene>
<dbReference type="EMBL" id="JBAWTH010000015">
    <property type="protein sequence ID" value="KAL2288685.1"/>
    <property type="molecule type" value="Genomic_DNA"/>
</dbReference>
<feature type="signal peptide" evidence="1">
    <location>
        <begin position="1"/>
        <end position="22"/>
    </location>
</feature>
<name>A0ABR4F2A1_9PEZI</name>
<proteinExistence type="predicted"/>
<evidence type="ECO:0000313" key="2">
    <source>
        <dbReference type="EMBL" id="KAL2288685.1"/>
    </source>
</evidence>
<dbReference type="Proteomes" id="UP001600888">
    <property type="component" value="Unassembled WGS sequence"/>
</dbReference>
<keyword evidence="3" id="KW-1185">Reference proteome</keyword>
<sequence>MQFLTLKLVVLTVLGSASSVGAICPGFNAGIGHQQNLGGGVSRYSIAGSCGSDSISVCCRNDGGRLASFEPEEVGLDLTVEEFSEEELSEEAA</sequence>
<evidence type="ECO:0000313" key="3">
    <source>
        <dbReference type="Proteomes" id="UP001600888"/>
    </source>
</evidence>
<accession>A0ABR4F2A1</accession>
<reference evidence="2 3" key="1">
    <citation type="submission" date="2024-03" db="EMBL/GenBank/DDBJ databases">
        <title>A high-quality draft genome sequence of Diaporthe vaccinii, a causative agent of upright dieback and viscid rot disease in cranberry plants.</title>
        <authorList>
            <person name="Sarrasin M."/>
            <person name="Lang B.F."/>
            <person name="Burger G."/>
        </authorList>
    </citation>
    <scope>NUCLEOTIDE SEQUENCE [LARGE SCALE GENOMIC DNA]</scope>
    <source>
        <strain evidence="2 3">IS7</strain>
    </source>
</reference>
<evidence type="ECO:0000256" key="1">
    <source>
        <dbReference type="SAM" id="SignalP"/>
    </source>
</evidence>
<keyword evidence="1" id="KW-0732">Signal</keyword>
<organism evidence="2 3">
    <name type="scientific">Diaporthe vaccinii</name>
    <dbReference type="NCBI Taxonomy" id="105482"/>
    <lineage>
        <taxon>Eukaryota</taxon>
        <taxon>Fungi</taxon>
        <taxon>Dikarya</taxon>
        <taxon>Ascomycota</taxon>
        <taxon>Pezizomycotina</taxon>
        <taxon>Sordariomycetes</taxon>
        <taxon>Sordariomycetidae</taxon>
        <taxon>Diaporthales</taxon>
        <taxon>Diaporthaceae</taxon>
        <taxon>Diaporthe</taxon>
        <taxon>Diaporthe eres species complex</taxon>
    </lineage>
</organism>